<protein>
    <submittedName>
        <fullName evidence="1">Uncharacterized protein</fullName>
    </submittedName>
</protein>
<name>A0A834TYD9_9FABA</name>
<comment type="caution">
    <text evidence="1">The sequence shown here is derived from an EMBL/GenBank/DDBJ whole genome shotgun (WGS) entry which is preliminary data.</text>
</comment>
<proteinExistence type="predicted"/>
<dbReference type="EMBL" id="JAAIUW010000006">
    <property type="protein sequence ID" value="KAF7826259.1"/>
    <property type="molecule type" value="Genomic_DNA"/>
</dbReference>
<dbReference type="OrthoDB" id="1719899at2759"/>
<dbReference type="Proteomes" id="UP000634136">
    <property type="component" value="Unassembled WGS sequence"/>
</dbReference>
<evidence type="ECO:0000313" key="2">
    <source>
        <dbReference type="Proteomes" id="UP000634136"/>
    </source>
</evidence>
<accession>A0A834TYD9</accession>
<keyword evidence="2" id="KW-1185">Reference proteome</keyword>
<dbReference type="AlphaFoldDB" id="A0A834TYD9"/>
<organism evidence="1 2">
    <name type="scientific">Senna tora</name>
    <dbReference type="NCBI Taxonomy" id="362788"/>
    <lineage>
        <taxon>Eukaryota</taxon>
        <taxon>Viridiplantae</taxon>
        <taxon>Streptophyta</taxon>
        <taxon>Embryophyta</taxon>
        <taxon>Tracheophyta</taxon>
        <taxon>Spermatophyta</taxon>
        <taxon>Magnoliopsida</taxon>
        <taxon>eudicotyledons</taxon>
        <taxon>Gunneridae</taxon>
        <taxon>Pentapetalae</taxon>
        <taxon>rosids</taxon>
        <taxon>fabids</taxon>
        <taxon>Fabales</taxon>
        <taxon>Fabaceae</taxon>
        <taxon>Caesalpinioideae</taxon>
        <taxon>Cassia clade</taxon>
        <taxon>Senna</taxon>
    </lineage>
</organism>
<dbReference type="PANTHER" id="PTHR35046">
    <property type="entry name" value="ZINC KNUCKLE (CCHC-TYPE) FAMILY PROTEIN"/>
    <property type="match status" value="1"/>
</dbReference>
<reference evidence="1" key="1">
    <citation type="submission" date="2020-09" db="EMBL/GenBank/DDBJ databases">
        <title>Genome-Enabled Discovery of Anthraquinone Biosynthesis in Senna tora.</title>
        <authorList>
            <person name="Kang S.-H."/>
            <person name="Pandey R.P."/>
            <person name="Lee C.-M."/>
            <person name="Sim J.-S."/>
            <person name="Jeong J.-T."/>
            <person name="Choi B.-S."/>
            <person name="Jung M."/>
            <person name="Ginzburg D."/>
            <person name="Zhao K."/>
            <person name="Won S.Y."/>
            <person name="Oh T.-J."/>
            <person name="Yu Y."/>
            <person name="Kim N.-H."/>
            <person name="Lee O.R."/>
            <person name="Lee T.-H."/>
            <person name="Bashyal P."/>
            <person name="Kim T.-S."/>
            <person name="Lee W.-H."/>
            <person name="Kawkins C."/>
            <person name="Kim C.-K."/>
            <person name="Kim J.S."/>
            <person name="Ahn B.O."/>
            <person name="Rhee S.Y."/>
            <person name="Sohng J.K."/>
        </authorList>
    </citation>
    <scope>NUCLEOTIDE SEQUENCE</scope>
    <source>
        <tissue evidence="1">Leaf</tissue>
    </source>
</reference>
<gene>
    <name evidence="1" type="ORF">G2W53_017423</name>
</gene>
<dbReference type="PANTHER" id="PTHR35046:SF9">
    <property type="entry name" value="RNA-DIRECTED DNA POLYMERASE"/>
    <property type="match status" value="1"/>
</dbReference>
<evidence type="ECO:0000313" key="1">
    <source>
        <dbReference type="EMBL" id="KAF7826259.1"/>
    </source>
</evidence>
<sequence>MKEELSLRPGPITISRVMKFKESLQIYLGKLLEHMEVQDSIKAQEIIHTQLVELQHYVEMEELVNLAMKVERQQKQKNSVRSSSNSSNNWTSNWSKFVENKKGLNLGSKEKVEEVDKGKGRVHQYKKISGVNLNVKEESLEQRENIFHPKCLVSGKLCSMIIDGASCTNIANAYMVEKLELKCEKHPNPMQAGHLLLGRP</sequence>